<protein>
    <submittedName>
        <fullName evidence="1">Beta-lactamase HcpC</fullName>
        <ecNumber evidence="1">3.5.2.6</ecNumber>
    </submittedName>
</protein>
<dbReference type="Gene3D" id="1.25.40.10">
    <property type="entry name" value="Tetratricopeptide repeat domain"/>
    <property type="match status" value="3"/>
</dbReference>
<keyword evidence="1" id="KW-0378">Hydrolase</keyword>
<dbReference type="PANTHER" id="PTHR11102">
    <property type="entry name" value="SEL-1-LIKE PROTEIN"/>
    <property type="match status" value="1"/>
</dbReference>
<dbReference type="EC" id="3.5.2.6" evidence="1"/>
<dbReference type="SMART" id="SM00671">
    <property type="entry name" value="SEL1"/>
    <property type="match status" value="11"/>
</dbReference>
<proteinExistence type="predicted"/>
<dbReference type="GO" id="GO:0008800">
    <property type="term" value="F:beta-lactamase activity"/>
    <property type="evidence" value="ECO:0007669"/>
    <property type="project" value="UniProtKB-EC"/>
</dbReference>
<dbReference type="InterPro" id="IPR006597">
    <property type="entry name" value="Sel1-like"/>
</dbReference>
<reference evidence="1 2" key="1">
    <citation type="submission" date="2019-02" db="EMBL/GenBank/DDBJ databases">
        <title>Deep-cultivation of Planctomycetes and their phenomic and genomic characterization uncovers novel biology.</title>
        <authorList>
            <person name="Wiegand S."/>
            <person name="Jogler M."/>
            <person name="Boedeker C."/>
            <person name="Pinto D."/>
            <person name="Vollmers J."/>
            <person name="Rivas-Marin E."/>
            <person name="Kohn T."/>
            <person name="Peeters S.H."/>
            <person name="Heuer A."/>
            <person name="Rast P."/>
            <person name="Oberbeckmann S."/>
            <person name="Bunk B."/>
            <person name="Jeske O."/>
            <person name="Meyerdierks A."/>
            <person name="Storesund J.E."/>
            <person name="Kallscheuer N."/>
            <person name="Luecker S."/>
            <person name="Lage O.M."/>
            <person name="Pohl T."/>
            <person name="Merkel B.J."/>
            <person name="Hornburger P."/>
            <person name="Mueller R.-W."/>
            <person name="Bruemmer F."/>
            <person name="Labrenz M."/>
            <person name="Spormann A.M."/>
            <person name="Op den Camp H."/>
            <person name="Overmann J."/>
            <person name="Amann R."/>
            <person name="Jetten M.S.M."/>
            <person name="Mascher T."/>
            <person name="Medema M.H."/>
            <person name="Devos D.P."/>
            <person name="Kaster A.-K."/>
            <person name="Ovreas L."/>
            <person name="Rohde M."/>
            <person name="Galperin M.Y."/>
            <person name="Jogler C."/>
        </authorList>
    </citation>
    <scope>NUCLEOTIDE SEQUENCE [LARGE SCALE GENOMIC DNA]</scope>
    <source>
        <strain evidence="1 2">Poly30</strain>
    </source>
</reference>
<evidence type="ECO:0000313" key="2">
    <source>
        <dbReference type="Proteomes" id="UP000320390"/>
    </source>
</evidence>
<dbReference type="Pfam" id="PF08238">
    <property type="entry name" value="Sel1"/>
    <property type="match status" value="11"/>
</dbReference>
<sequence>MTHIDVEILRTRARDGDPEAQFDLALRYSEGTGVPESPATAFRWLSKAAEVGHVEAMGALGRCYHGGLGCPEDLGLAIEWYEKALGRGADDVHADLAQVLCDERAEAHRDIERAVRLLREGWDRHEDAACAGILSELYEDEFRDEAESLKWARIAAEAGDGAAMVTLGYRHRFGEGVERDLKKMLYWYRRGAEHGDATAIANLAICYQNGEGVKVDSERAYALREEAAEMGHAGSRVWLAFALVDGTGCEPDPVRARGLLEELAEDDPEVAHDLADRLIDGPGLDQDVEAGLTWMQSAADRGYAPALTYLGVLAWYGKFVELDRAHALSLYQRAMELGDPYAVANVGFATLGGDEVPRDAQRGVELLVAAAEKGNAHAALWLAERWLEGAQDIPRDPARAVQILETCVAHEEDGDVLFHLAELVRDGRGVERNLERAMDLFQLAEINGRDSRVERGLLRRELR</sequence>
<organism evidence="1 2">
    <name type="scientific">Saltatorellus ferox</name>
    <dbReference type="NCBI Taxonomy" id="2528018"/>
    <lineage>
        <taxon>Bacteria</taxon>
        <taxon>Pseudomonadati</taxon>
        <taxon>Planctomycetota</taxon>
        <taxon>Planctomycetia</taxon>
        <taxon>Planctomycetia incertae sedis</taxon>
        <taxon>Saltatorellus</taxon>
    </lineage>
</organism>
<name>A0A518EZ38_9BACT</name>
<dbReference type="AlphaFoldDB" id="A0A518EZ38"/>
<dbReference type="OrthoDB" id="273483at2"/>
<dbReference type="RefSeq" id="WP_145203548.1">
    <property type="nucleotide sequence ID" value="NZ_CP036434.1"/>
</dbReference>
<dbReference type="PANTHER" id="PTHR11102:SF160">
    <property type="entry name" value="ERAD-ASSOCIATED E3 UBIQUITIN-PROTEIN LIGASE COMPONENT HRD3"/>
    <property type="match status" value="1"/>
</dbReference>
<evidence type="ECO:0000313" key="1">
    <source>
        <dbReference type="EMBL" id="QDV09347.1"/>
    </source>
</evidence>
<dbReference type="InterPro" id="IPR050767">
    <property type="entry name" value="Sel1_AlgK"/>
</dbReference>
<dbReference type="InterPro" id="IPR011990">
    <property type="entry name" value="TPR-like_helical_dom_sf"/>
</dbReference>
<dbReference type="SUPFAM" id="SSF81901">
    <property type="entry name" value="HCP-like"/>
    <property type="match status" value="3"/>
</dbReference>
<keyword evidence="2" id="KW-1185">Reference proteome</keyword>
<accession>A0A518EZ38</accession>
<dbReference type="EMBL" id="CP036434">
    <property type="protein sequence ID" value="QDV09347.1"/>
    <property type="molecule type" value="Genomic_DNA"/>
</dbReference>
<gene>
    <name evidence="1" type="primary">hcpC_3</name>
    <name evidence="1" type="ORF">Poly30_49050</name>
</gene>
<dbReference type="Proteomes" id="UP000320390">
    <property type="component" value="Chromosome"/>
</dbReference>